<dbReference type="AlphaFoldDB" id="A0AAD5X0D6"/>
<protein>
    <submittedName>
        <fullName evidence="1">Uncharacterized protein</fullName>
    </submittedName>
</protein>
<dbReference type="EMBL" id="JADGJD010000635">
    <property type="protein sequence ID" value="KAJ3049499.1"/>
    <property type="molecule type" value="Genomic_DNA"/>
</dbReference>
<name>A0AAD5X0D6_9FUNG</name>
<proteinExistence type="predicted"/>
<gene>
    <name evidence="1" type="ORF">HK097_009513</name>
</gene>
<reference evidence="1" key="1">
    <citation type="submission" date="2020-05" db="EMBL/GenBank/DDBJ databases">
        <title>Phylogenomic resolution of chytrid fungi.</title>
        <authorList>
            <person name="Stajich J.E."/>
            <person name="Amses K."/>
            <person name="Simmons R."/>
            <person name="Seto K."/>
            <person name="Myers J."/>
            <person name="Bonds A."/>
            <person name="Quandt C.A."/>
            <person name="Barry K."/>
            <person name="Liu P."/>
            <person name="Grigoriev I."/>
            <person name="Longcore J.E."/>
            <person name="James T.Y."/>
        </authorList>
    </citation>
    <scope>NUCLEOTIDE SEQUENCE</scope>
    <source>
        <strain evidence="1">JEL0318</strain>
    </source>
</reference>
<evidence type="ECO:0000313" key="1">
    <source>
        <dbReference type="EMBL" id="KAJ3049499.1"/>
    </source>
</evidence>
<feature type="non-terminal residue" evidence="1">
    <location>
        <position position="1"/>
    </location>
</feature>
<organism evidence="1 2">
    <name type="scientific">Rhizophlyctis rosea</name>
    <dbReference type="NCBI Taxonomy" id="64517"/>
    <lineage>
        <taxon>Eukaryota</taxon>
        <taxon>Fungi</taxon>
        <taxon>Fungi incertae sedis</taxon>
        <taxon>Chytridiomycota</taxon>
        <taxon>Chytridiomycota incertae sedis</taxon>
        <taxon>Chytridiomycetes</taxon>
        <taxon>Rhizophlyctidales</taxon>
        <taxon>Rhizophlyctidaceae</taxon>
        <taxon>Rhizophlyctis</taxon>
    </lineage>
</organism>
<accession>A0AAD5X0D6</accession>
<dbReference type="Proteomes" id="UP001212841">
    <property type="component" value="Unassembled WGS sequence"/>
</dbReference>
<evidence type="ECO:0000313" key="2">
    <source>
        <dbReference type="Proteomes" id="UP001212841"/>
    </source>
</evidence>
<keyword evidence="2" id="KW-1185">Reference proteome</keyword>
<sequence length="66" mass="7598">GNYCTGSFVAQKARCNKMFSKRDLGSHRRNVDKCVKKAEEIRDKCNHAAEVKARYPLLREQGVKRT</sequence>
<comment type="caution">
    <text evidence="1">The sequence shown here is derived from an EMBL/GenBank/DDBJ whole genome shotgun (WGS) entry which is preliminary data.</text>
</comment>